<dbReference type="PROSITE" id="PS51257">
    <property type="entry name" value="PROKAR_LIPOPROTEIN"/>
    <property type="match status" value="1"/>
</dbReference>
<proteinExistence type="predicted"/>
<sequence>MNQFVKFAAAAAVSLVFLSGCSDPVSTVKDGTLPEFSTSMKVGDALGKYSGCVEKTAKWSKFSTDQIKSGVEFTCELKPSAELYAGIRKEAVDAKSGVQVLQAMADAFRAALGNGASQQLDMSKNIDTMIAATGVTKNELTVRFAINSDDKKKFDLSSVSTKFFWGKDSANLANPKDSLHAVYDNVPFVANTAGKEKTFREDLFNLYNTRTVAAGSAPASAPASSPAK</sequence>
<evidence type="ECO:0000256" key="1">
    <source>
        <dbReference type="SAM" id="SignalP"/>
    </source>
</evidence>
<feature type="signal peptide" evidence="1">
    <location>
        <begin position="1"/>
        <end position="22"/>
    </location>
</feature>
<dbReference type="Proteomes" id="UP000266091">
    <property type="component" value="Unassembled WGS sequence"/>
</dbReference>
<keyword evidence="1" id="KW-0732">Signal</keyword>
<dbReference type="OrthoDB" id="9880602at2"/>
<accession>A0A388SCY8</accession>
<dbReference type="RefSeq" id="WP_116270349.1">
    <property type="nucleotide sequence ID" value="NZ_BGZJ01000001.1"/>
</dbReference>
<gene>
    <name evidence="2" type="ORF">MESMUL_14400</name>
</gene>
<organism evidence="2 3">
    <name type="scientific">Mesosutterella multiformis</name>
    <dbReference type="NCBI Taxonomy" id="2259133"/>
    <lineage>
        <taxon>Bacteria</taxon>
        <taxon>Pseudomonadati</taxon>
        <taxon>Pseudomonadota</taxon>
        <taxon>Betaproteobacteria</taxon>
        <taxon>Burkholderiales</taxon>
        <taxon>Sutterellaceae</taxon>
        <taxon>Mesosutterella</taxon>
    </lineage>
</organism>
<reference evidence="2 3" key="1">
    <citation type="journal article" date="2018" name="Int. J. Syst. Evol. Microbiol.">
        <title>Mesosutterella multiformis gen. nov., sp. nov., a member of the family Sutterellaceae and Sutterella megalosphaeroides sp. nov., isolated from human faeces.</title>
        <authorList>
            <person name="Sakamoto M."/>
            <person name="Ikeyama N."/>
            <person name="Kunihiro T."/>
            <person name="Iino T."/>
            <person name="Yuki M."/>
            <person name="Ohkuma M."/>
        </authorList>
    </citation>
    <scope>NUCLEOTIDE SEQUENCE [LARGE SCALE GENOMIC DNA]</scope>
    <source>
        <strain evidence="2 3">4NBBH2</strain>
    </source>
</reference>
<dbReference type="AlphaFoldDB" id="A0A388SCY8"/>
<keyword evidence="3" id="KW-1185">Reference proteome</keyword>
<protein>
    <recommendedName>
        <fullName evidence="4">Lipoprotein</fullName>
    </recommendedName>
</protein>
<name>A0A388SCY8_9BURK</name>
<evidence type="ECO:0000313" key="3">
    <source>
        <dbReference type="Proteomes" id="UP000266091"/>
    </source>
</evidence>
<dbReference type="EMBL" id="BGZJ01000001">
    <property type="protein sequence ID" value="GBO94086.1"/>
    <property type="molecule type" value="Genomic_DNA"/>
</dbReference>
<evidence type="ECO:0008006" key="4">
    <source>
        <dbReference type="Google" id="ProtNLM"/>
    </source>
</evidence>
<feature type="chain" id="PRO_5030071256" description="Lipoprotein" evidence="1">
    <location>
        <begin position="23"/>
        <end position="228"/>
    </location>
</feature>
<accession>A0A401LMS4</accession>
<evidence type="ECO:0000313" key="2">
    <source>
        <dbReference type="EMBL" id="GBO94086.1"/>
    </source>
</evidence>
<comment type="caution">
    <text evidence="2">The sequence shown here is derived from an EMBL/GenBank/DDBJ whole genome shotgun (WGS) entry which is preliminary data.</text>
</comment>